<feature type="signal peptide" evidence="8">
    <location>
        <begin position="1"/>
        <end position="32"/>
    </location>
</feature>
<dbReference type="InterPro" id="IPR051915">
    <property type="entry name" value="Cellulose_Degrad_GH3"/>
</dbReference>
<reference evidence="11" key="1">
    <citation type="journal article" date="2019" name="Int. J. Syst. Evol. Microbiol.">
        <title>The Global Catalogue of Microorganisms (GCM) 10K type strain sequencing project: providing services to taxonomists for standard genome sequencing and annotation.</title>
        <authorList>
            <consortium name="The Broad Institute Genomics Platform"/>
            <consortium name="The Broad Institute Genome Sequencing Center for Infectious Disease"/>
            <person name="Wu L."/>
            <person name="Ma J."/>
        </authorList>
    </citation>
    <scope>NUCLEOTIDE SEQUENCE [LARGE SCALE GENOMIC DNA]</scope>
    <source>
        <strain evidence="11">CGMCC 1.16619</strain>
    </source>
</reference>
<dbReference type="InterPro" id="IPR026891">
    <property type="entry name" value="Fn3-like"/>
</dbReference>
<comment type="similarity">
    <text evidence="2 7">Belongs to the glycosyl hydrolase 3 family.</text>
</comment>
<dbReference type="EMBL" id="JBHSNF010000001">
    <property type="protein sequence ID" value="MFC5525367.1"/>
    <property type="molecule type" value="Genomic_DNA"/>
</dbReference>
<dbReference type="PRINTS" id="PR00133">
    <property type="entry name" value="GLHYDRLASE3"/>
</dbReference>
<name>A0ABW0QMD4_9GAMM</name>
<evidence type="ECO:0000256" key="5">
    <source>
        <dbReference type="ARBA" id="ARBA00022801"/>
    </source>
</evidence>
<accession>A0ABW0QMD4</accession>
<evidence type="ECO:0000256" key="4">
    <source>
        <dbReference type="ARBA" id="ARBA00022729"/>
    </source>
</evidence>
<comment type="catalytic activity">
    <reaction evidence="1">
        <text>Hydrolysis of terminal, non-reducing beta-D-glucosyl residues with release of beta-D-glucose.</text>
        <dbReference type="EC" id="3.2.1.21"/>
    </reaction>
</comment>
<keyword evidence="11" id="KW-1185">Reference proteome</keyword>
<dbReference type="InterPro" id="IPR013783">
    <property type="entry name" value="Ig-like_fold"/>
</dbReference>
<dbReference type="EC" id="3.2.1.21" evidence="3"/>
<proteinExistence type="inferred from homology"/>
<dbReference type="PROSITE" id="PS00775">
    <property type="entry name" value="GLYCOSYL_HYDROL_F3"/>
    <property type="match status" value="1"/>
</dbReference>
<dbReference type="Proteomes" id="UP001596114">
    <property type="component" value="Unassembled WGS sequence"/>
</dbReference>
<evidence type="ECO:0000256" key="8">
    <source>
        <dbReference type="SAM" id="SignalP"/>
    </source>
</evidence>
<dbReference type="PANTHER" id="PTHR30620:SF16">
    <property type="entry name" value="LYSOSOMAL BETA GLUCOSIDASE"/>
    <property type="match status" value="1"/>
</dbReference>
<gene>
    <name evidence="10" type="primary">bglX</name>
    <name evidence="10" type="ORF">ACFPPA_06385</name>
</gene>
<dbReference type="Gene3D" id="3.40.50.1700">
    <property type="entry name" value="Glycoside hydrolase family 3 C-terminal domain"/>
    <property type="match status" value="1"/>
</dbReference>
<evidence type="ECO:0000256" key="7">
    <source>
        <dbReference type="RuleBase" id="RU361161"/>
    </source>
</evidence>
<comment type="caution">
    <text evidence="10">The sequence shown here is derived from an EMBL/GenBank/DDBJ whole genome shotgun (WGS) entry which is preliminary data.</text>
</comment>
<evidence type="ECO:0000313" key="11">
    <source>
        <dbReference type="Proteomes" id="UP001596114"/>
    </source>
</evidence>
<dbReference type="InterPro" id="IPR002772">
    <property type="entry name" value="Glyco_hydro_3_C"/>
</dbReference>
<dbReference type="SUPFAM" id="SSF52279">
    <property type="entry name" value="Beta-D-glucan exohydrolase, C-terminal domain"/>
    <property type="match status" value="1"/>
</dbReference>
<evidence type="ECO:0000259" key="9">
    <source>
        <dbReference type="SMART" id="SM01217"/>
    </source>
</evidence>
<protein>
    <recommendedName>
        <fullName evidence="3">beta-glucosidase</fullName>
        <ecNumber evidence="3">3.2.1.21</ecNumber>
    </recommendedName>
</protein>
<feature type="domain" description="Fibronectin type III-like" evidence="9">
    <location>
        <begin position="719"/>
        <end position="788"/>
    </location>
</feature>
<dbReference type="GO" id="GO:0008422">
    <property type="term" value="F:beta-glucosidase activity"/>
    <property type="evidence" value="ECO:0007669"/>
    <property type="project" value="UniProtKB-EC"/>
</dbReference>
<evidence type="ECO:0000313" key="10">
    <source>
        <dbReference type="EMBL" id="MFC5525367.1"/>
    </source>
</evidence>
<organism evidence="10 11">
    <name type="scientific">Rhodanobacter ginsengisoli</name>
    <dbReference type="NCBI Taxonomy" id="418646"/>
    <lineage>
        <taxon>Bacteria</taxon>
        <taxon>Pseudomonadati</taxon>
        <taxon>Pseudomonadota</taxon>
        <taxon>Gammaproteobacteria</taxon>
        <taxon>Lysobacterales</taxon>
        <taxon>Rhodanobacteraceae</taxon>
        <taxon>Rhodanobacter</taxon>
    </lineage>
</organism>
<dbReference type="Pfam" id="PF00933">
    <property type="entry name" value="Glyco_hydro_3"/>
    <property type="match status" value="1"/>
</dbReference>
<dbReference type="InterPro" id="IPR017853">
    <property type="entry name" value="GH"/>
</dbReference>
<dbReference type="RefSeq" id="WP_377318382.1">
    <property type="nucleotide sequence ID" value="NZ_JBHSNF010000001.1"/>
</dbReference>
<keyword evidence="4 8" id="KW-0732">Signal</keyword>
<dbReference type="Pfam" id="PF14310">
    <property type="entry name" value="Fn3-like"/>
    <property type="match status" value="1"/>
</dbReference>
<dbReference type="SUPFAM" id="SSF51445">
    <property type="entry name" value="(Trans)glycosidases"/>
    <property type="match status" value="1"/>
</dbReference>
<feature type="chain" id="PRO_5045692603" description="beta-glucosidase" evidence="8">
    <location>
        <begin position="33"/>
        <end position="800"/>
    </location>
</feature>
<dbReference type="InterPro" id="IPR036962">
    <property type="entry name" value="Glyco_hydro_3_N_sf"/>
</dbReference>
<dbReference type="Pfam" id="PF01915">
    <property type="entry name" value="Glyco_hydro_3_C"/>
    <property type="match status" value="1"/>
</dbReference>
<evidence type="ECO:0000256" key="1">
    <source>
        <dbReference type="ARBA" id="ARBA00000448"/>
    </source>
</evidence>
<evidence type="ECO:0000256" key="6">
    <source>
        <dbReference type="ARBA" id="ARBA00023295"/>
    </source>
</evidence>
<dbReference type="Gene3D" id="3.20.20.300">
    <property type="entry name" value="Glycoside hydrolase, family 3, N-terminal domain"/>
    <property type="match status" value="1"/>
</dbReference>
<keyword evidence="5 7" id="KW-0378">Hydrolase</keyword>
<dbReference type="InterPro" id="IPR019800">
    <property type="entry name" value="Glyco_hydro_3_AS"/>
</dbReference>
<dbReference type="PANTHER" id="PTHR30620">
    <property type="entry name" value="PERIPLASMIC BETA-GLUCOSIDASE-RELATED"/>
    <property type="match status" value="1"/>
</dbReference>
<dbReference type="Gene3D" id="2.60.40.10">
    <property type="entry name" value="Immunoglobulins"/>
    <property type="match status" value="1"/>
</dbReference>
<dbReference type="SMART" id="SM01217">
    <property type="entry name" value="Fn3_like"/>
    <property type="match status" value="1"/>
</dbReference>
<evidence type="ECO:0000256" key="3">
    <source>
        <dbReference type="ARBA" id="ARBA00012744"/>
    </source>
</evidence>
<keyword evidence="6 7" id="KW-0326">Glycosidase</keyword>
<dbReference type="InterPro" id="IPR036881">
    <property type="entry name" value="Glyco_hydro_3_C_sf"/>
</dbReference>
<evidence type="ECO:0000256" key="2">
    <source>
        <dbReference type="ARBA" id="ARBA00005336"/>
    </source>
</evidence>
<sequence length="800" mass="85414">MSPPTPLPRRAPLLSSVAACALSLALARGALATEAAAPRFPLAQQPSNAQLASPAISQKVDALLKKMTLAEKIGQLMQYNDQGSSAPTAADAEGALAANPETRDHVDAYELARKGQLGSMLNVIGAEKTRRFQEAAMHSRLGIPILFGADVIHGYRTIYPVPLGLSASWDPQLVQDVSHMAAVEATTAGVKWFYSPMVDISRDARWGRSTEGAGEDAYLGSAMARAYIRGYQGSDLSKPESVAASVKHFAAYGAAEAGREYNTTDMSDIRLRQVYLPPYKAAVDAGAATMMSSFNALNGVPATADPYLMDEILRKEWGFDGFVVSDYTAVMELTHHGIALDAASATRKALDAGVEVDMMSHFYDTQIPRLLKQGKLSMATVDEAVRRVLRVKFALGLFEHPYARGTEEVTQAVAAHRPLARRAAEESFVLLKNGGDGVAPVLPLAADVKKVALIGPLADSAGEMQGAWGGAQHQPDVVTVRGGLEARMKQRGGELLYARGTDIDGDSEAGFAEARRAAERADVVVMALGESSSMSGEAGSRAHLDLPGNQQKLLETIAATGKPVVLLVFSGRPLVLDWAATHVSAIMAVWFPGTEAGSAVASTLFGDVSPSGKLTMSFPRAVGQEPLYYNQFPTGRPAGDADLSKPPAGDTRFVSRYIDVPNSALYPFGYGLSYTTFAYSGVHLSRKAVPLAMANRADAHDLVTVSATVKNTGRREATEVAQLYVRNLGASVEQPVRSLKGFTRVTLKPGQSKQLTFQLGFPELSFWNVRSRQVIEPTHYTVWVGGSSLATAQADFDVTP</sequence>
<dbReference type="NCBIfam" id="NF011678">
    <property type="entry name" value="PRK15098.1"/>
    <property type="match status" value="1"/>
</dbReference>
<dbReference type="InterPro" id="IPR001764">
    <property type="entry name" value="Glyco_hydro_3_N"/>
</dbReference>